<comment type="similarity">
    <text evidence="1">Belongs to the API5 family.</text>
</comment>
<comment type="caution">
    <text evidence="4">The sequence shown here is derived from an EMBL/GenBank/DDBJ whole genome shotgun (WGS) entry which is preliminary data.</text>
</comment>
<dbReference type="GO" id="GO:0043066">
    <property type="term" value="P:negative regulation of apoptotic process"/>
    <property type="evidence" value="ECO:0007669"/>
    <property type="project" value="TreeGrafter"/>
</dbReference>
<feature type="region of interest" description="Disordered" evidence="3">
    <location>
        <begin position="573"/>
        <end position="593"/>
    </location>
</feature>
<evidence type="ECO:0000313" key="4">
    <source>
        <dbReference type="EMBL" id="KAF5355055.1"/>
    </source>
</evidence>
<dbReference type="EMBL" id="JAACJO010000008">
    <property type="protein sequence ID" value="KAF5355055.1"/>
    <property type="molecule type" value="Genomic_DNA"/>
</dbReference>
<organism evidence="4 5">
    <name type="scientific">Leucocoprinus leucothites</name>
    <dbReference type="NCBI Taxonomy" id="201217"/>
    <lineage>
        <taxon>Eukaryota</taxon>
        <taxon>Fungi</taxon>
        <taxon>Dikarya</taxon>
        <taxon>Basidiomycota</taxon>
        <taxon>Agaricomycotina</taxon>
        <taxon>Agaricomycetes</taxon>
        <taxon>Agaricomycetidae</taxon>
        <taxon>Agaricales</taxon>
        <taxon>Agaricineae</taxon>
        <taxon>Agaricaceae</taxon>
        <taxon>Leucocoprinus</taxon>
    </lineage>
</organism>
<keyword evidence="5" id="KW-1185">Reference proteome</keyword>
<dbReference type="InterPro" id="IPR016024">
    <property type="entry name" value="ARM-type_fold"/>
</dbReference>
<dbReference type="AlphaFoldDB" id="A0A8H5D7M2"/>
<feature type="region of interest" description="Disordered" evidence="3">
    <location>
        <begin position="459"/>
        <end position="555"/>
    </location>
</feature>
<dbReference type="InterPro" id="IPR008383">
    <property type="entry name" value="API5"/>
</dbReference>
<dbReference type="Pfam" id="PF05918">
    <property type="entry name" value="API5"/>
    <property type="match status" value="1"/>
</dbReference>
<keyword evidence="2" id="KW-0053">Apoptosis</keyword>
<sequence>MSGHASGSQEWEVDDMLQRAKSSPDRHGRLRQEALKRLINLAHSESTSLKILAAKNIRFFFTDFPDLEEEAVDAIYDLCEDSSPEVRLEGYLAITEVSRTRGGWVKRNADVLVQLLQSEEADEVAVVKKALVEHLEMEPKITLGVLYDQIVFGDDTSDKEELAIREHLRTLVLGFMAGEAKQAICKRHAIPGAVGEPVLYEGLFAAIPRLRLDDLELVLNDLVYALPAFTLKKPSERGSELLKLLLVEKTSPTLREDLHSNSKSLSKTRQILQICVHITCDLQAAPAVDLLQFFCASLIGKITLQKMQVNDQQWVVSTLARILGTAERQPRNPRLLPLRRTIADACPYLLEVLKKSTGTRAELAKTYPIFLSVCFERAKESPWTPPPHLLKMLQEFSKWPEFSQNQDYERMLRSLAVPNRTLTPSASMLQTKAAEKTSLSQIPPSRAYGVPIVGSVPNLSSSVRDPAFQDRTKRDLGPDVSARPAKRSKVEEATSPPKMPTLLSRLGTSIGRQSSLPDLSSRSQAASPAPKDKPSPQLSQGLSIKGAAAKQANQDISLSSRVAPSSLLERLQDSWLGDATSQQQEVGRKRRNV</sequence>
<feature type="compositionally biased region" description="Polar residues" evidence="3">
    <location>
        <begin position="506"/>
        <end position="522"/>
    </location>
</feature>
<evidence type="ECO:0000256" key="2">
    <source>
        <dbReference type="ARBA" id="ARBA00022703"/>
    </source>
</evidence>
<dbReference type="PANTHER" id="PTHR12758">
    <property type="entry name" value="APOPTOSIS INHIBITOR 5-RELATED"/>
    <property type="match status" value="1"/>
</dbReference>
<reference evidence="4 5" key="1">
    <citation type="journal article" date="2020" name="ISME J.">
        <title>Uncovering the hidden diversity of litter-decomposition mechanisms in mushroom-forming fungi.</title>
        <authorList>
            <person name="Floudas D."/>
            <person name="Bentzer J."/>
            <person name="Ahren D."/>
            <person name="Johansson T."/>
            <person name="Persson P."/>
            <person name="Tunlid A."/>
        </authorList>
    </citation>
    <scope>NUCLEOTIDE SEQUENCE [LARGE SCALE GENOMIC DNA]</scope>
    <source>
        <strain evidence="4 5">CBS 146.42</strain>
    </source>
</reference>
<accession>A0A8H5D7M2</accession>
<name>A0A8H5D7M2_9AGAR</name>
<dbReference type="Proteomes" id="UP000559027">
    <property type="component" value="Unassembled WGS sequence"/>
</dbReference>
<evidence type="ECO:0000256" key="3">
    <source>
        <dbReference type="SAM" id="MobiDB-lite"/>
    </source>
</evidence>
<dbReference type="OrthoDB" id="19224at2759"/>
<dbReference type="GO" id="GO:0005634">
    <property type="term" value="C:nucleus"/>
    <property type="evidence" value="ECO:0007669"/>
    <property type="project" value="TreeGrafter"/>
</dbReference>
<proteinExistence type="inferred from homology"/>
<evidence type="ECO:0000313" key="5">
    <source>
        <dbReference type="Proteomes" id="UP000559027"/>
    </source>
</evidence>
<dbReference type="Gene3D" id="1.25.10.10">
    <property type="entry name" value="Leucine-rich Repeat Variant"/>
    <property type="match status" value="1"/>
</dbReference>
<dbReference type="GO" id="GO:0003723">
    <property type="term" value="F:RNA binding"/>
    <property type="evidence" value="ECO:0007669"/>
    <property type="project" value="TreeGrafter"/>
</dbReference>
<gene>
    <name evidence="4" type="ORF">D9756_005246</name>
</gene>
<evidence type="ECO:0000256" key="1">
    <source>
        <dbReference type="ARBA" id="ARBA00009515"/>
    </source>
</evidence>
<dbReference type="SUPFAM" id="SSF48371">
    <property type="entry name" value="ARM repeat"/>
    <property type="match status" value="1"/>
</dbReference>
<dbReference type="InterPro" id="IPR011989">
    <property type="entry name" value="ARM-like"/>
</dbReference>
<protein>
    <submittedName>
        <fullName evidence="4">Uncharacterized protein</fullName>
    </submittedName>
</protein>
<dbReference type="GO" id="GO:0006915">
    <property type="term" value="P:apoptotic process"/>
    <property type="evidence" value="ECO:0007669"/>
    <property type="project" value="UniProtKB-KW"/>
</dbReference>
<feature type="compositionally biased region" description="Basic and acidic residues" evidence="3">
    <location>
        <begin position="467"/>
        <end position="477"/>
    </location>
</feature>
<dbReference type="PANTHER" id="PTHR12758:SF19">
    <property type="entry name" value="APOPTOSIS INHIBITOR 5"/>
    <property type="match status" value="1"/>
</dbReference>